<dbReference type="InterPro" id="IPR041667">
    <property type="entry name" value="Cupin_8"/>
</dbReference>
<evidence type="ECO:0000259" key="1">
    <source>
        <dbReference type="PROSITE" id="PS51184"/>
    </source>
</evidence>
<sequence length="334" mass="37855">MQIDRLSINNINNIQEFLCTLNEPIIITDLFSHWPSVTLAKQSPLVLLRSLVTQASAELVDTLIIDKQYKGLIGYTDNKFKNYTFEKHNAPLISVLKKLIINFNNQGSDTIAVQSALINECLPDFCIKNPAPNFLANVPPRIWLGNAATVPGHYDIEHNIALNLCGKRTFYLLPANEIKNLYVAPIDRAVAGPAISLVDFENPDFEKYPKFKAAKEKVLTATLEIGEALYIPPLWWHNVKAIDPVNILVNYWWDPTSTKSDLGLEATDSLLHSILTLRNLPESQRRAWQALFSHYVFEKTDEFKNKSNEYHGILSNSHESLKSVANALKERMKQ</sequence>
<dbReference type="RefSeq" id="WP_304178910.1">
    <property type="nucleotide sequence ID" value="NZ_DRGM01000024.1"/>
</dbReference>
<reference evidence="2" key="1">
    <citation type="journal article" date="2020" name="mSystems">
        <title>Genome- and Community-Level Interaction Insights into Carbon Utilization and Element Cycling Functions of Hydrothermarchaeota in Hydrothermal Sediment.</title>
        <authorList>
            <person name="Zhou Z."/>
            <person name="Liu Y."/>
            <person name="Xu W."/>
            <person name="Pan J."/>
            <person name="Luo Z.H."/>
            <person name="Li M."/>
        </authorList>
    </citation>
    <scope>NUCLEOTIDE SEQUENCE [LARGE SCALE GENOMIC DNA]</scope>
    <source>
        <strain evidence="2">HyVt-346</strain>
    </source>
</reference>
<dbReference type="Proteomes" id="UP000886188">
    <property type="component" value="Unassembled WGS sequence"/>
</dbReference>
<feature type="domain" description="JmjC" evidence="1">
    <location>
        <begin position="95"/>
        <end position="268"/>
    </location>
</feature>
<gene>
    <name evidence="2" type="ORF">ENH88_01990</name>
</gene>
<dbReference type="InterPro" id="IPR003347">
    <property type="entry name" value="JmjC_dom"/>
</dbReference>
<name>A0A7V1CVR2_9GAMM</name>
<comment type="caution">
    <text evidence="2">The sequence shown here is derived from an EMBL/GenBank/DDBJ whole genome shotgun (WGS) entry which is preliminary data.</text>
</comment>
<proteinExistence type="predicted"/>
<dbReference type="Gene3D" id="2.60.120.10">
    <property type="entry name" value="Jelly Rolls"/>
    <property type="match status" value="1"/>
</dbReference>
<dbReference type="InterPro" id="IPR014710">
    <property type="entry name" value="RmlC-like_jellyroll"/>
</dbReference>
<dbReference type="AlphaFoldDB" id="A0A7V1CVR2"/>
<dbReference type="SMART" id="SM00558">
    <property type="entry name" value="JmjC"/>
    <property type="match status" value="1"/>
</dbReference>
<accession>A0A7V1CVR2</accession>
<dbReference type="PANTHER" id="PTHR12461">
    <property type="entry name" value="HYPOXIA-INDUCIBLE FACTOR 1 ALPHA INHIBITOR-RELATED"/>
    <property type="match status" value="1"/>
</dbReference>
<dbReference type="EMBL" id="DRGM01000024">
    <property type="protein sequence ID" value="HEA15228.1"/>
    <property type="molecule type" value="Genomic_DNA"/>
</dbReference>
<evidence type="ECO:0000313" key="2">
    <source>
        <dbReference type="EMBL" id="HEA15228.1"/>
    </source>
</evidence>
<dbReference type="SUPFAM" id="SSF51197">
    <property type="entry name" value="Clavaminate synthase-like"/>
    <property type="match status" value="1"/>
</dbReference>
<protein>
    <submittedName>
        <fullName evidence="2">Cupin-like domain-containing protein</fullName>
    </submittedName>
</protein>
<dbReference type="PROSITE" id="PS51184">
    <property type="entry name" value="JMJC"/>
    <property type="match status" value="1"/>
</dbReference>
<dbReference type="PANTHER" id="PTHR12461:SF105">
    <property type="entry name" value="HYPOXIA-INDUCIBLE FACTOR 1-ALPHA INHIBITOR"/>
    <property type="match status" value="1"/>
</dbReference>
<dbReference type="Pfam" id="PF13621">
    <property type="entry name" value="Cupin_8"/>
    <property type="match status" value="1"/>
</dbReference>
<organism evidence="2">
    <name type="scientific">Pseudoalteromonas prydzensis</name>
    <dbReference type="NCBI Taxonomy" id="182141"/>
    <lineage>
        <taxon>Bacteria</taxon>
        <taxon>Pseudomonadati</taxon>
        <taxon>Pseudomonadota</taxon>
        <taxon>Gammaproteobacteria</taxon>
        <taxon>Alteromonadales</taxon>
        <taxon>Pseudoalteromonadaceae</taxon>
        <taxon>Pseudoalteromonas</taxon>
    </lineage>
</organism>